<keyword evidence="1" id="KW-0472">Membrane</keyword>
<protein>
    <submittedName>
        <fullName evidence="2">Uncharacterized protein</fullName>
    </submittedName>
</protein>
<accession>A0A7S3QGX7</accession>
<dbReference type="EMBL" id="HBIO01028858">
    <property type="protein sequence ID" value="CAE0477264.1"/>
    <property type="molecule type" value="Transcribed_RNA"/>
</dbReference>
<reference evidence="2" key="1">
    <citation type="submission" date="2021-01" db="EMBL/GenBank/DDBJ databases">
        <authorList>
            <person name="Corre E."/>
            <person name="Pelletier E."/>
            <person name="Niang G."/>
            <person name="Scheremetjew M."/>
            <person name="Finn R."/>
            <person name="Kale V."/>
            <person name="Holt S."/>
            <person name="Cochrane G."/>
            <person name="Meng A."/>
            <person name="Brown T."/>
            <person name="Cohen L."/>
        </authorList>
    </citation>
    <scope>NUCLEOTIDE SEQUENCE</scope>
    <source>
        <strain evidence="2">MM31A-1</strain>
    </source>
</reference>
<proteinExistence type="predicted"/>
<sequence>MLPAKNVTGKNRESERGIWYGVKDLPFSLVALVPRVNDDTTKLIHLYPSYCFLFASSVADFCHFAYLVMPWPEIYFFASLSLFGSHFLVSSFSKPIICAVVCVCDSYDAAATVDNQAAAVDLLRGRFWFC</sequence>
<evidence type="ECO:0000256" key="1">
    <source>
        <dbReference type="SAM" id="Phobius"/>
    </source>
</evidence>
<name>A0A7S3QGX7_9STRA</name>
<keyword evidence="1" id="KW-0812">Transmembrane</keyword>
<evidence type="ECO:0000313" key="2">
    <source>
        <dbReference type="EMBL" id="CAE0477264.1"/>
    </source>
</evidence>
<organism evidence="2">
    <name type="scientific">Chaetoceros debilis</name>
    <dbReference type="NCBI Taxonomy" id="122233"/>
    <lineage>
        <taxon>Eukaryota</taxon>
        <taxon>Sar</taxon>
        <taxon>Stramenopiles</taxon>
        <taxon>Ochrophyta</taxon>
        <taxon>Bacillariophyta</taxon>
        <taxon>Coscinodiscophyceae</taxon>
        <taxon>Chaetocerotophycidae</taxon>
        <taxon>Chaetocerotales</taxon>
        <taxon>Chaetocerotaceae</taxon>
        <taxon>Chaetoceros</taxon>
    </lineage>
</organism>
<gene>
    <name evidence="2" type="ORF">CDEB00056_LOCUS22117</name>
</gene>
<keyword evidence="1" id="KW-1133">Transmembrane helix</keyword>
<dbReference type="AlphaFoldDB" id="A0A7S3QGX7"/>
<feature type="transmembrane region" description="Helical" evidence="1">
    <location>
        <begin position="47"/>
        <end position="67"/>
    </location>
</feature>